<reference evidence="14 15" key="1">
    <citation type="submission" date="2023-05" db="EMBL/GenBank/DDBJ databases">
        <title>Genomic insight into Chryseobacterium sp. wdc7 isolated forest soil (Gotjawal).</title>
        <authorList>
            <person name="Park S.-J."/>
        </authorList>
    </citation>
    <scope>NUCLEOTIDE SEQUENCE [LARGE SCALE GENOMIC DNA]</scope>
    <source>
        <strain evidence="15">wdc7</strain>
    </source>
</reference>
<feature type="transmembrane region" description="Helical" evidence="12">
    <location>
        <begin position="29"/>
        <end position="47"/>
    </location>
</feature>
<evidence type="ECO:0000256" key="9">
    <source>
        <dbReference type="ARBA" id="ARBA00023065"/>
    </source>
</evidence>
<keyword evidence="8" id="KW-0915">Sodium</keyword>
<keyword evidence="5" id="KW-1003">Cell membrane</keyword>
<feature type="transmembrane region" description="Helical" evidence="12">
    <location>
        <begin position="127"/>
        <end position="149"/>
    </location>
</feature>
<keyword evidence="3" id="KW-0813">Transport</keyword>
<dbReference type="Pfam" id="PF00999">
    <property type="entry name" value="Na_H_Exchanger"/>
    <property type="match status" value="1"/>
</dbReference>
<evidence type="ECO:0000259" key="13">
    <source>
        <dbReference type="Pfam" id="PF00999"/>
    </source>
</evidence>
<feature type="transmembrane region" description="Helical" evidence="12">
    <location>
        <begin position="67"/>
        <end position="87"/>
    </location>
</feature>
<dbReference type="Gene3D" id="6.10.140.1330">
    <property type="match status" value="1"/>
</dbReference>
<keyword evidence="10 12" id="KW-0472">Membrane</keyword>
<evidence type="ECO:0000256" key="5">
    <source>
        <dbReference type="ARBA" id="ARBA00022475"/>
    </source>
</evidence>
<dbReference type="InterPro" id="IPR018422">
    <property type="entry name" value="Cation/H_exchanger_CPA1"/>
</dbReference>
<keyword evidence="4" id="KW-0050">Antiport</keyword>
<evidence type="ECO:0000256" key="7">
    <source>
        <dbReference type="ARBA" id="ARBA00022989"/>
    </source>
</evidence>
<feature type="transmembrane region" description="Helical" evidence="12">
    <location>
        <begin position="351"/>
        <end position="369"/>
    </location>
</feature>
<organism evidence="14 15">
    <name type="scientific">Chryseobacterium gotjawalense</name>
    <dbReference type="NCBI Taxonomy" id="3042315"/>
    <lineage>
        <taxon>Bacteria</taxon>
        <taxon>Pseudomonadati</taxon>
        <taxon>Bacteroidota</taxon>
        <taxon>Flavobacteriia</taxon>
        <taxon>Flavobacteriales</taxon>
        <taxon>Weeksellaceae</taxon>
        <taxon>Chryseobacterium group</taxon>
        <taxon>Chryseobacterium</taxon>
    </lineage>
</organism>
<dbReference type="EMBL" id="CP124855">
    <property type="protein sequence ID" value="WHF52761.1"/>
    <property type="molecule type" value="Genomic_DNA"/>
</dbReference>
<dbReference type="RefSeq" id="WP_282906023.1">
    <property type="nucleotide sequence ID" value="NZ_CP124855.1"/>
</dbReference>
<sequence>MDILTIITVLILLCTAFSFLNEKFIKLPGTIGVMAVSLVVSILILVAGKSHSGISATVTLMARSINFSKVLLDVMLGFLLFASAIHFDYKKLKMLRLPIFILSTIGVLISTGIFGGLLYLVTLFINLPIPAIYCFIFGALISPTDPIAVSSILKKSKIPARLNIIISGESLFNDAVGLILFVTLLGIVHESGTTTVTSTIKLFAQEVIGGIVIGAIVGYLGYRLIRSIRDFQTIVLISISMILCISLIAGKFHASVPLAAVTAGLLIGNLNFGVGHPANEHLNQVWQLLDEVLNTILFVMIGLQLIMMSFLNNYWLVGSLSIVILLFARLVTVTLPAMFVLRKVNFNNLTILTWAGLRGGISVAMALSLPNSPYRETILSATYFIVIFSILVQGLTLNKVVAMLVKNDANKNKN</sequence>
<dbReference type="InterPro" id="IPR006153">
    <property type="entry name" value="Cation/H_exchanger_TM"/>
</dbReference>
<comment type="similarity">
    <text evidence="2">Belongs to the monovalent cation:proton antiporter 1 (CPA1) transporter (TC 2.A.36) family.</text>
</comment>
<evidence type="ECO:0000256" key="1">
    <source>
        <dbReference type="ARBA" id="ARBA00004651"/>
    </source>
</evidence>
<dbReference type="PANTHER" id="PTHR10110:SF195">
    <property type="entry name" value="NA(+)_H(+) ANTIPORTER NHAS2"/>
    <property type="match status" value="1"/>
</dbReference>
<keyword evidence="11" id="KW-0739">Sodium transport</keyword>
<keyword evidence="15" id="KW-1185">Reference proteome</keyword>
<keyword evidence="6 12" id="KW-0812">Transmembrane</keyword>
<dbReference type="PANTHER" id="PTHR10110">
    <property type="entry name" value="SODIUM/HYDROGEN EXCHANGER"/>
    <property type="match status" value="1"/>
</dbReference>
<feature type="transmembrane region" description="Helical" evidence="12">
    <location>
        <begin position="381"/>
        <end position="405"/>
    </location>
</feature>
<evidence type="ECO:0000256" key="6">
    <source>
        <dbReference type="ARBA" id="ARBA00022692"/>
    </source>
</evidence>
<evidence type="ECO:0000256" key="11">
    <source>
        <dbReference type="ARBA" id="ARBA00023201"/>
    </source>
</evidence>
<accession>A0ABY8RG41</accession>
<evidence type="ECO:0000313" key="15">
    <source>
        <dbReference type="Proteomes" id="UP001241656"/>
    </source>
</evidence>
<proteinExistence type="inferred from homology"/>
<feature type="transmembrane region" description="Helical" evidence="12">
    <location>
        <begin position="6"/>
        <end position="22"/>
    </location>
</feature>
<feature type="transmembrane region" description="Helical" evidence="12">
    <location>
        <begin position="234"/>
        <end position="252"/>
    </location>
</feature>
<comment type="subcellular location">
    <subcellularLocation>
        <location evidence="1">Cell membrane</location>
        <topology evidence="1">Multi-pass membrane protein</topology>
    </subcellularLocation>
</comment>
<gene>
    <name evidence="14" type="ORF">QGN23_05660</name>
</gene>
<evidence type="ECO:0000256" key="3">
    <source>
        <dbReference type="ARBA" id="ARBA00022448"/>
    </source>
</evidence>
<evidence type="ECO:0000256" key="4">
    <source>
        <dbReference type="ARBA" id="ARBA00022449"/>
    </source>
</evidence>
<feature type="domain" description="Cation/H+ exchanger transmembrane" evidence="13">
    <location>
        <begin position="11"/>
        <end position="401"/>
    </location>
</feature>
<evidence type="ECO:0000256" key="10">
    <source>
        <dbReference type="ARBA" id="ARBA00023136"/>
    </source>
</evidence>
<protein>
    <submittedName>
        <fullName evidence="14">Sodium:proton antiporter</fullName>
    </submittedName>
</protein>
<feature type="transmembrane region" description="Helical" evidence="12">
    <location>
        <begin position="200"/>
        <end position="222"/>
    </location>
</feature>
<keyword evidence="7 12" id="KW-1133">Transmembrane helix</keyword>
<evidence type="ECO:0000313" key="14">
    <source>
        <dbReference type="EMBL" id="WHF52761.1"/>
    </source>
</evidence>
<evidence type="ECO:0000256" key="12">
    <source>
        <dbReference type="SAM" id="Phobius"/>
    </source>
</evidence>
<feature type="transmembrane region" description="Helical" evidence="12">
    <location>
        <begin position="314"/>
        <end position="339"/>
    </location>
</feature>
<feature type="transmembrane region" description="Helical" evidence="12">
    <location>
        <begin position="170"/>
        <end position="188"/>
    </location>
</feature>
<feature type="transmembrane region" description="Helical" evidence="12">
    <location>
        <begin position="288"/>
        <end position="308"/>
    </location>
</feature>
<name>A0ABY8RG41_9FLAO</name>
<feature type="transmembrane region" description="Helical" evidence="12">
    <location>
        <begin position="99"/>
        <end position="121"/>
    </location>
</feature>
<feature type="transmembrane region" description="Helical" evidence="12">
    <location>
        <begin position="258"/>
        <end position="276"/>
    </location>
</feature>
<evidence type="ECO:0000256" key="8">
    <source>
        <dbReference type="ARBA" id="ARBA00023053"/>
    </source>
</evidence>
<evidence type="ECO:0000256" key="2">
    <source>
        <dbReference type="ARBA" id="ARBA00007367"/>
    </source>
</evidence>
<keyword evidence="9" id="KW-0406">Ion transport</keyword>
<dbReference type="Proteomes" id="UP001241656">
    <property type="component" value="Chromosome"/>
</dbReference>